<feature type="transmembrane region" description="Helical" evidence="2">
    <location>
        <begin position="126"/>
        <end position="145"/>
    </location>
</feature>
<comment type="caution">
    <text evidence="3">The sequence shown here is derived from an EMBL/GenBank/DDBJ whole genome shotgun (WGS) entry which is preliminary data.</text>
</comment>
<keyword evidence="2" id="KW-0472">Membrane</keyword>
<dbReference type="EMBL" id="CAMXCT020002480">
    <property type="protein sequence ID" value="CAL1151811.1"/>
    <property type="molecule type" value="Genomic_DNA"/>
</dbReference>
<evidence type="ECO:0000256" key="1">
    <source>
        <dbReference type="SAM" id="MobiDB-lite"/>
    </source>
</evidence>
<reference evidence="3" key="1">
    <citation type="submission" date="2022-10" db="EMBL/GenBank/DDBJ databases">
        <authorList>
            <person name="Chen Y."/>
            <person name="Dougan E. K."/>
            <person name="Chan C."/>
            <person name="Rhodes N."/>
            <person name="Thang M."/>
        </authorList>
    </citation>
    <scope>NUCLEOTIDE SEQUENCE</scope>
</reference>
<evidence type="ECO:0000313" key="3">
    <source>
        <dbReference type="EMBL" id="CAI3998436.1"/>
    </source>
</evidence>
<feature type="region of interest" description="Disordered" evidence="1">
    <location>
        <begin position="201"/>
        <end position="237"/>
    </location>
</feature>
<name>A0A9P1G3R5_9DINO</name>
<keyword evidence="5" id="KW-1185">Reference proteome</keyword>
<organism evidence="3">
    <name type="scientific">Cladocopium goreaui</name>
    <dbReference type="NCBI Taxonomy" id="2562237"/>
    <lineage>
        <taxon>Eukaryota</taxon>
        <taxon>Sar</taxon>
        <taxon>Alveolata</taxon>
        <taxon>Dinophyceae</taxon>
        <taxon>Suessiales</taxon>
        <taxon>Symbiodiniaceae</taxon>
        <taxon>Cladocopium</taxon>
    </lineage>
</organism>
<gene>
    <name evidence="3" type="ORF">C1SCF055_LOCUS24738</name>
</gene>
<evidence type="ECO:0000256" key="2">
    <source>
        <dbReference type="SAM" id="Phobius"/>
    </source>
</evidence>
<dbReference type="Proteomes" id="UP001152797">
    <property type="component" value="Unassembled WGS sequence"/>
</dbReference>
<dbReference type="OrthoDB" id="413748at2759"/>
<dbReference type="EMBL" id="CAMXCT030002480">
    <property type="protein sequence ID" value="CAL4785748.1"/>
    <property type="molecule type" value="Genomic_DNA"/>
</dbReference>
<feature type="compositionally biased region" description="Low complexity" evidence="1">
    <location>
        <begin position="68"/>
        <end position="90"/>
    </location>
</feature>
<protein>
    <submittedName>
        <fullName evidence="4">Transmembrane protein</fullName>
    </submittedName>
</protein>
<sequence length="237" mass="25131">MVELVECRITKTPQVLPDRPGGAMDDADAALEKFFEEDALLEALQDAPDMEAQAEVFKVPKPSTAAPAAPAAEVTPVAGTSGTAALGSAARARRTEEAMSTLEIEKPGPATRAPVPRAKAGRSWTGTMLVVCISLSIWLLILWLWNGTDENELWPAPAPSHSQDWWRRAPAIRLPNNDTGAAAMDASVERVRVDTAWSSADVSGNATSNATANATSSGEGIGRRIRKGRRDPTGIGH</sequence>
<accession>A0A9P1G3R5</accession>
<dbReference type="AlphaFoldDB" id="A0A9P1G3R5"/>
<keyword evidence="2 4" id="KW-0812">Transmembrane</keyword>
<dbReference type="EMBL" id="CAMXCT010002480">
    <property type="protein sequence ID" value="CAI3998436.1"/>
    <property type="molecule type" value="Genomic_DNA"/>
</dbReference>
<evidence type="ECO:0000313" key="5">
    <source>
        <dbReference type="Proteomes" id="UP001152797"/>
    </source>
</evidence>
<evidence type="ECO:0000313" key="4">
    <source>
        <dbReference type="EMBL" id="CAL4785748.1"/>
    </source>
</evidence>
<reference evidence="4 5" key="2">
    <citation type="submission" date="2024-05" db="EMBL/GenBank/DDBJ databases">
        <authorList>
            <person name="Chen Y."/>
            <person name="Shah S."/>
            <person name="Dougan E. K."/>
            <person name="Thang M."/>
            <person name="Chan C."/>
        </authorList>
    </citation>
    <scope>NUCLEOTIDE SEQUENCE [LARGE SCALE GENOMIC DNA]</scope>
</reference>
<proteinExistence type="predicted"/>
<feature type="compositionally biased region" description="Low complexity" evidence="1">
    <location>
        <begin position="205"/>
        <end position="218"/>
    </location>
</feature>
<feature type="region of interest" description="Disordered" evidence="1">
    <location>
        <begin position="68"/>
        <end position="118"/>
    </location>
</feature>
<keyword evidence="2" id="KW-1133">Transmembrane helix</keyword>